<protein>
    <submittedName>
        <fullName evidence="1">Putative RelA/SpoT domain protein</fullName>
    </submittedName>
</protein>
<evidence type="ECO:0000313" key="1">
    <source>
        <dbReference type="EMBL" id="VUX55559.1"/>
    </source>
</evidence>
<name>A0A7D9D1K0_9GAMM</name>
<dbReference type="EMBL" id="LR633967">
    <property type="protein sequence ID" value="VUX55559.1"/>
    <property type="molecule type" value="Genomic_DNA"/>
</dbReference>
<dbReference type="AlphaFoldDB" id="A0A7D9D1K0"/>
<reference evidence="1" key="1">
    <citation type="submission" date="2019-07" db="EMBL/GenBank/DDBJ databases">
        <authorList>
            <person name="Weber M."/>
            <person name="Kostadinov I."/>
            <person name="Kostadinov D I."/>
        </authorList>
    </citation>
    <scope>NUCLEOTIDE SEQUENCE</scope>
    <source>
        <strain evidence="1">Gfbio:sag-sample-m06:053724c1-46a9-4a36-b237-ea2bf867836b</strain>
    </source>
</reference>
<proteinExistence type="predicted"/>
<accession>A0A7D9D1K0</accession>
<sequence>MSRIDERLMKIMTDHLRPAGYEFQKVKHDFGQLLAGQEIFDKDIFELIHHAEDNNTLFELLERYKDYVLPNYSDLSSYADQIYAVIEAALELASILGDATIETPIGSFEGKNHADILDMCLQILSIVRYLDFDMTHELLLKFHREHVRESEQDTFCEYVEKIAAHHHDVIQKYGYVVQKRLVDVLGEKSDTDLLALSRYVLAVCRALLTPTISKTEWSYKEVTFGKINLPGTTDLGEIRHGALKILQRLASSSDRSIRRSAAACMRGATETPHAGNYDDALLNIVFENTNWVIRHLIANLAPEESETVQADEEWVLHLYQRARGLLKGRVQATETRQLADETKSLALQYRKAVAEVPNYERYKVLVGFRSVFDQEWDDERWGWEQKEKFREEKISEYIDSITEDNIDGWIAFFSLCVKADSTDLATFQHFTRFLQDFARAKPELAHQALMNPDSGLQPFMHIILLGFAEADRYDRFESVTSEFIDRGDRLWECARPFVLSPLQNRAILHRVFDSAIEEGNASVLYQVIAAVITNREFIGDEIDTLFLPALRFLTEHQDTGWIGQAWFRKEAIALLAILDEESAAAVLDNLVFLPQIDHDAERLLEPIVNNHPALVVGFFGNRLDIENQRESKEHYDAIPYDFYSLSTALSAVPDLLVDAALGWFQKQAELFQYRGANLISNTFPEFNDTLEQKLLELIATGEEQLLDFVVSILRNYHGETFLHEVCKQIVMVADPGSHHVRDVMIILEESGVMSGEFGFADRCKRKKEEIEYWLKDEDPKVRSFTERYIRGLDRQRAAELRRVGEEIELRKHQFE</sequence>
<gene>
    <name evidence="1" type="ORF">JTBM06_V1_40036</name>
</gene>
<organism evidence="1">
    <name type="scientific">uncultured Woeseiaceae bacterium</name>
    <dbReference type="NCBI Taxonomy" id="1983305"/>
    <lineage>
        <taxon>Bacteria</taxon>
        <taxon>Pseudomonadati</taxon>
        <taxon>Pseudomonadota</taxon>
        <taxon>Gammaproteobacteria</taxon>
        <taxon>Woeseiales</taxon>
        <taxon>Woeseiaceae</taxon>
        <taxon>environmental samples</taxon>
    </lineage>
</organism>